<name>U2TJC8_9ACTN</name>
<keyword evidence="8" id="KW-0418">Kinase</keyword>
<keyword evidence="9 12" id="KW-1133">Transmembrane helix</keyword>
<dbReference type="PROSITE" id="PS01035">
    <property type="entry name" value="PTS_EIIB_TYPE_1_CYS"/>
    <property type="match status" value="1"/>
</dbReference>
<evidence type="ECO:0000259" key="14">
    <source>
        <dbReference type="PROSITE" id="PS51103"/>
    </source>
</evidence>
<evidence type="ECO:0000256" key="1">
    <source>
        <dbReference type="ARBA" id="ARBA00004651"/>
    </source>
</evidence>
<dbReference type="AlphaFoldDB" id="U2TJC8"/>
<evidence type="ECO:0000256" key="11">
    <source>
        <dbReference type="PROSITE-ProRule" id="PRU00421"/>
    </source>
</evidence>
<dbReference type="eggNOG" id="COG1264">
    <property type="taxonomic scope" value="Bacteria"/>
</dbReference>
<feature type="transmembrane region" description="Helical" evidence="12">
    <location>
        <begin position="163"/>
        <end position="188"/>
    </location>
</feature>
<evidence type="ECO:0000256" key="5">
    <source>
        <dbReference type="ARBA" id="ARBA00022679"/>
    </source>
</evidence>
<dbReference type="GO" id="GO:0009401">
    <property type="term" value="P:phosphoenolpyruvate-dependent sugar phosphotransferase system"/>
    <property type="evidence" value="ECO:0007669"/>
    <property type="project" value="UniProtKB-KW"/>
</dbReference>
<evidence type="ECO:0000313" key="15">
    <source>
        <dbReference type="EMBL" id="ERL06585.1"/>
    </source>
</evidence>
<evidence type="ECO:0000313" key="16">
    <source>
        <dbReference type="Proteomes" id="UP000016638"/>
    </source>
</evidence>
<dbReference type="GO" id="GO:0090589">
    <property type="term" value="F:protein-phosphocysteine-trehalose phosphotransferase system transporter activity"/>
    <property type="evidence" value="ECO:0007669"/>
    <property type="project" value="TreeGrafter"/>
</dbReference>
<dbReference type="InterPro" id="IPR001996">
    <property type="entry name" value="PTS_IIB_1"/>
</dbReference>
<gene>
    <name evidence="15" type="ORF">HMPREF1316_1382</name>
</gene>
<evidence type="ECO:0000256" key="2">
    <source>
        <dbReference type="ARBA" id="ARBA00022448"/>
    </source>
</evidence>
<keyword evidence="5" id="KW-0808">Transferase</keyword>
<dbReference type="PROSITE" id="PS51103">
    <property type="entry name" value="PTS_EIIC_TYPE_1"/>
    <property type="match status" value="1"/>
</dbReference>
<dbReference type="PATRIC" id="fig|1125712.3.peg.2147"/>
<comment type="caution">
    <text evidence="15">The sequence shown here is derived from an EMBL/GenBank/DDBJ whole genome shotgun (WGS) entry which is preliminary data.</text>
</comment>
<dbReference type="GO" id="GO:0008982">
    <property type="term" value="F:protein-N(PI)-phosphohistidine-sugar phosphotransferase activity"/>
    <property type="evidence" value="ECO:0007669"/>
    <property type="project" value="InterPro"/>
</dbReference>
<dbReference type="GO" id="GO:0016301">
    <property type="term" value="F:kinase activity"/>
    <property type="evidence" value="ECO:0007669"/>
    <property type="project" value="UniProtKB-KW"/>
</dbReference>
<evidence type="ECO:0000256" key="4">
    <source>
        <dbReference type="ARBA" id="ARBA00022597"/>
    </source>
</evidence>
<dbReference type="InterPro" id="IPR003352">
    <property type="entry name" value="PTS_EIIC"/>
</dbReference>
<proteinExistence type="predicted"/>
<evidence type="ECO:0000256" key="9">
    <source>
        <dbReference type="ARBA" id="ARBA00022989"/>
    </source>
</evidence>
<dbReference type="InterPro" id="IPR036878">
    <property type="entry name" value="Glu_permease_IIB"/>
</dbReference>
<feature type="transmembrane region" description="Helical" evidence="12">
    <location>
        <begin position="264"/>
        <end position="286"/>
    </location>
</feature>
<dbReference type="FunFam" id="3.30.1360.60:FF:000001">
    <property type="entry name" value="PTS system glucose-specific IIBC component PtsG"/>
    <property type="match status" value="1"/>
</dbReference>
<feature type="transmembrane region" description="Helical" evidence="12">
    <location>
        <begin position="200"/>
        <end position="219"/>
    </location>
</feature>
<evidence type="ECO:0000256" key="7">
    <source>
        <dbReference type="ARBA" id="ARBA00022692"/>
    </source>
</evidence>
<evidence type="ECO:0000256" key="6">
    <source>
        <dbReference type="ARBA" id="ARBA00022683"/>
    </source>
</evidence>
<sequence>MLPTRSDEEPVLLGIDLLEPRLPRMAPPRNDQSSRGSNALIREAKMADNERIAKEVLAAIGGKDNVTSIAHCMTRLRINLKDESAPDDDKIKAIKGALGCQWSGGQYQVIIGQNVPKVYDAIVKLGVSAGGAIDENLDTNLPKKPWSAKRVGQAILDYLSKTMVAAIPVMMGAAMFRTIAVIAGPGMLNLWAADSDIYNLFYNWIYDAGYYFMPIYLGYSAAQQLGCPKMLGMMMGGVLIAPDFVNIVTAAAETGQTFTSIYGIPAMLNIYSSTVLPILLCMPVLWQVEKFFKRVIPDMLSTAFVPFLTMFVMVPVGLCALVPIGSVLGNAIGDFMFSFGNGEDTGVADSGTCLLSS</sequence>
<evidence type="ECO:0000259" key="13">
    <source>
        <dbReference type="PROSITE" id="PS51098"/>
    </source>
</evidence>
<feature type="transmembrane region" description="Helical" evidence="12">
    <location>
        <begin position="231"/>
        <end position="252"/>
    </location>
</feature>
<evidence type="ECO:0000256" key="10">
    <source>
        <dbReference type="ARBA" id="ARBA00023136"/>
    </source>
</evidence>
<feature type="domain" description="PTS EIIB type-1" evidence="13">
    <location>
        <begin position="50"/>
        <end position="132"/>
    </location>
</feature>
<dbReference type="Pfam" id="PF02378">
    <property type="entry name" value="PTS_EIIC"/>
    <property type="match status" value="1"/>
</dbReference>
<evidence type="ECO:0000256" key="3">
    <source>
        <dbReference type="ARBA" id="ARBA00022475"/>
    </source>
</evidence>
<keyword evidence="3" id="KW-1003">Cell membrane</keyword>
<reference evidence="15 16" key="1">
    <citation type="submission" date="2013-08" db="EMBL/GenBank/DDBJ databases">
        <authorList>
            <person name="Durkin A.S."/>
            <person name="Haft D.R."/>
            <person name="McCorrison J."/>
            <person name="Torralba M."/>
            <person name="Gillis M."/>
            <person name="Haft D.H."/>
            <person name="Methe B."/>
            <person name="Sutton G."/>
            <person name="Nelson K.E."/>
        </authorList>
    </citation>
    <scope>NUCLEOTIDE SEQUENCE [LARGE SCALE GENOMIC DNA]</scope>
    <source>
        <strain evidence="15 16">F0195</strain>
    </source>
</reference>
<keyword evidence="7 12" id="KW-0812">Transmembrane</keyword>
<keyword evidence="2" id="KW-0813">Transport</keyword>
<keyword evidence="16" id="KW-1185">Reference proteome</keyword>
<evidence type="ECO:0000256" key="12">
    <source>
        <dbReference type="SAM" id="Phobius"/>
    </source>
</evidence>
<dbReference type="InterPro" id="IPR050558">
    <property type="entry name" value="PTS_Sugar-Specific_Components"/>
</dbReference>
<protein>
    <submittedName>
        <fullName evidence="15">PTS family porter, EIIB</fullName>
    </submittedName>
</protein>
<dbReference type="eggNOG" id="COG1263">
    <property type="taxonomic scope" value="Bacteria"/>
</dbReference>
<dbReference type="InterPro" id="IPR018113">
    <property type="entry name" value="PTrfase_EIIB_Cys"/>
</dbReference>
<keyword evidence="10 12" id="KW-0472">Membrane</keyword>
<feature type="transmembrane region" description="Helical" evidence="12">
    <location>
        <begin position="307"/>
        <end position="328"/>
    </location>
</feature>
<dbReference type="PANTHER" id="PTHR30175">
    <property type="entry name" value="PHOSPHOTRANSFERASE SYSTEM TRANSPORT PROTEIN"/>
    <property type="match status" value="1"/>
</dbReference>
<comment type="subcellular location">
    <subcellularLocation>
        <location evidence="1">Cell membrane</location>
        <topology evidence="1">Multi-pass membrane protein</topology>
    </subcellularLocation>
</comment>
<dbReference type="InterPro" id="IPR013013">
    <property type="entry name" value="PTS_EIIC_1"/>
</dbReference>
<dbReference type="PROSITE" id="PS51098">
    <property type="entry name" value="PTS_EIIB_TYPE_1"/>
    <property type="match status" value="1"/>
</dbReference>
<feature type="domain" description="PTS EIIC type-1" evidence="14">
    <location>
        <begin position="150"/>
        <end position="357"/>
    </location>
</feature>
<dbReference type="Proteomes" id="UP000016638">
    <property type="component" value="Unassembled WGS sequence"/>
</dbReference>
<dbReference type="PANTHER" id="PTHR30175:SF1">
    <property type="entry name" value="PTS SYSTEM ARBUTIN-, CELLOBIOSE-, AND SALICIN-SPECIFIC EIIBC COMPONENT-RELATED"/>
    <property type="match status" value="1"/>
</dbReference>
<organism evidence="15 16">
    <name type="scientific">Olsenella profusa F0195</name>
    <dbReference type="NCBI Taxonomy" id="1125712"/>
    <lineage>
        <taxon>Bacteria</taxon>
        <taxon>Bacillati</taxon>
        <taxon>Actinomycetota</taxon>
        <taxon>Coriobacteriia</taxon>
        <taxon>Coriobacteriales</taxon>
        <taxon>Atopobiaceae</taxon>
        <taxon>Olsenella</taxon>
    </lineage>
</organism>
<feature type="active site" description="Phosphocysteine intermediate; for EIIB activity" evidence="11">
    <location>
        <position position="72"/>
    </location>
</feature>
<dbReference type="Pfam" id="PF00367">
    <property type="entry name" value="PTS_EIIB"/>
    <property type="match status" value="1"/>
</dbReference>
<dbReference type="CDD" id="cd00212">
    <property type="entry name" value="PTS_IIB_glc"/>
    <property type="match status" value="1"/>
</dbReference>
<keyword evidence="6" id="KW-0598">Phosphotransferase system</keyword>
<dbReference type="GO" id="GO:0005886">
    <property type="term" value="C:plasma membrane"/>
    <property type="evidence" value="ECO:0007669"/>
    <property type="project" value="UniProtKB-SubCell"/>
</dbReference>
<dbReference type="Gene3D" id="3.30.1360.60">
    <property type="entry name" value="Glucose permease domain IIB"/>
    <property type="match status" value="1"/>
</dbReference>
<keyword evidence="4" id="KW-0762">Sugar transport</keyword>
<dbReference type="EMBL" id="AWEZ01000064">
    <property type="protein sequence ID" value="ERL06585.1"/>
    <property type="molecule type" value="Genomic_DNA"/>
</dbReference>
<dbReference type="SUPFAM" id="SSF55604">
    <property type="entry name" value="Glucose permease domain IIB"/>
    <property type="match status" value="1"/>
</dbReference>
<dbReference type="RefSeq" id="WP_021727039.1">
    <property type="nucleotide sequence ID" value="NZ_AWEZ01000064.1"/>
</dbReference>
<dbReference type="STRING" id="1125712.HMPREF1316_1382"/>
<dbReference type="GO" id="GO:0015771">
    <property type="term" value="P:trehalose transport"/>
    <property type="evidence" value="ECO:0007669"/>
    <property type="project" value="TreeGrafter"/>
</dbReference>
<evidence type="ECO:0000256" key="8">
    <source>
        <dbReference type="ARBA" id="ARBA00022777"/>
    </source>
</evidence>
<accession>U2TJC8</accession>